<dbReference type="Gene3D" id="3.30.420.10">
    <property type="entry name" value="Ribonuclease H-like superfamily/Ribonuclease H"/>
    <property type="match status" value="1"/>
</dbReference>
<dbReference type="PANTHER" id="PTHR37984">
    <property type="entry name" value="PROTEIN CBG26694"/>
    <property type="match status" value="1"/>
</dbReference>
<dbReference type="InterPro" id="IPR043128">
    <property type="entry name" value="Rev_trsase/Diguanyl_cyclase"/>
</dbReference>
<dbReference type="InterPro" id="IPR036397">
    <property type="entry name" value="RNaseH_sf"/>
</dbReference>
<dbReference type="GO" id="GO:0015074">
    <property type="term" value="P:DNA integration"/>
    <property type="evidence" value="ECO:0007669"/>
    <property type="project" value="InterPro"/>
</dbReference>
<dbReference type="Gene3D" id="3.30.70.270">
    <property type="match status" value="1"/>
</dbReference>
<dbReference type="InterPro" id="IPR050951">
    <property type="entry name" value="Retrovirus_Pol_polyprotein"/>
</dbReference>
<evidence type="ECO:0000313" key="4">
    <source>
        <dbReference type="Proteomes" id="UP000054653"/>
    </source>
</evidence>
<dbReference type="SUPFAM" id="SSF56672">
    <property type="entry name" value="DNA/RNA polymerases"/>
    <property type="match status" value="2"/>
</dbReference>
<dbReference type="Gene3D" id="3.10.10.10">
    <property type="entry name" value="HIV Type 1 Reverse Transcriptase, subunit A, domain 1"/>
    <property type="match status" value="2"/>
</dbReference>
<dbReference type="STRING" id="45882.A0A0V1DHP5"/>
<protein>
    <recommendedName>
        <fullName evidence="2">Integrase catalytic domain-containing protein</fullName>
    </recommendedName>
</protein>
<dbReference type="EMBL" id="JYDI01000005">
    <property type="protein sequence ID" value="KRY60499.1"/>
    <property type="molecule type" value="Genomic_DNA"/>
</dbReference>
<name>A0A0V1DHP5_TRIBR</name>
<proteinExistence type="predicted"/>
<gene>
    <name evidence="3" type="primary">K02A2.6</name>
    <name evidence="3" type="ORF">T03_3916</name>
</gene>
<feature type="compositionally biased region" description="Basic and acidic residues" evidence="1">
    <location>
        <begin position="303"/>
        <end position="337"/>
    </location>
</feature>
<dbReference type="GO" id="GO:0042575">
    <property type="term" value="C:DNA polymerase complex"/>
    <property type="evidence" value="ECO:0007669"/>
    <property type="project" value="UniProtKB-ARBA"/>
</dbReference>
<dbReference type="SUPFAM" id="SSF53098">
    <property type="entry name" value="Ribonuclease H-like"/>
    <property type="match status" value="1"/>
</dbReference>
<dbReference type="GO" id="GO:0003676">
    <property type="term" value="F:nucleic acid binding"/>
    <property type="evidence" value="ECO:0007669"/>
    <property type="project" value="InterPro"/>
</dbReference>
<dbReference type="InterPro" id="IPR043502">
    <property type="entry name" value="DNA/RNA_pol_sf"/>
</dbReference>
<evidence type="ECO:0000259" key="2">
    <source>
        <dbReference type="PROSITE" id="PS50994"/>
    </source>
</evidence>
<evidence type="ECO:0000313" key="3">
    <source>
        <dbReference type="EMBL" id="KRY60499.1"/>
    </source>
</evidence>
<dbReference type="PROSITE" id="PS50994">
    <property type="entry name" value="INTEGRASE"/>
    <property type="match status" value="1"/>
</dbReference>
<dbReference type="OrthoDB" id="10058156at2759"/>
<organism evidence="3 4">
    <name type="scientific">Trichinella britovi</name>
    <name type="common">Parasitic roundworm</name>
    <dbReference type="NCBI Taxonomy" id="45882"/>
    <lineage>
        <taxon>Eukaryota</taxon>
        <taxon>Metazoa</taxon>
        <taxon>Ecdysozoa</taxon>
        <taxon>Nematoda</taxon>
        <taxon>Enoplea</taxon>
        <taxon>Dorylaimia</taxon>
        <taxon>Trichinellida</taxon>
        <taxon>Trichinellidae</taxon>
        <taxon>Trichinella</taxon>
    </lineage>
</organism>
<keyword evidence="4" id="KW-1185">Reference proteome</keyword>
<dbReference type="InterPro" id="IPR001584">
    <property type="entry name" value="Integrase_cat-core"/>
</dbReference>
<evidence type="ECO:0000256" key="1">
    <source>
        <dbReference type="SAM" id="MobiDB-lite"/>
    </source>
</evidence>
<feature type="domain" description="Integrase catalytic" evidence="2">
    <location>
        <begin position="66"/>
        <end position="240"/>
    </location>
</feature>
<accession>A0A0V1DHP5</accession>
<dbReference type="AlphaFoldDB" id="A0A0V1DHP5"/>
<comment type="caution">
    <text evidence="3">The sequence shown here is derived from an EMBL/GenBank/DDBJ whole genome shotgun (WGS) entry which is preliminary data.</text>
</comment>
<feature type="region of interest" description="Disordered" evidence="1">
    <location>
        <begin position="303"/>
        <end position="344"/>
    </location>
</feature>
<dbReference type="PANTHER" id="PTHR37984:SF12">
    <property type="entry name" value="RIBONUCLEASE H"/>
    <property type="match status" value="1"/>
</dbReference>
<sequence length="434" mass="49600">MICWSRLLVPLRSAEVPLARMLLRIRQRPFSRAHRTSRHGRCGEISVASRNAPKLNFSYNVLTFGVNVAPAIFQRLMDTHLADIAGKEKCVLATDEVEFLGFRINARGVQPTQDKVKANMVLRDQQYQHRQQLFTTHGLPEVIVSDNAAAFTSNEFQNFMISNGIRHVTIAPYHPASNGQAERMVQTMKKALQRRVRGNWNIHLARFLLSQHITLNSKTGLSPAELLMLRRPRTLLDNLHPDTAKISAAGRTFSRECEETRTFHPEQPWIPAIIERQIGLVSYDIRTPEGERHRRHVDQLRTRVDTSEEKIQEKMNEEDRRKEGTEGRSQEERRTEEAEVGDGNTGRITSHIFIANSEIHPASAVLLAIFRETTVPEVQLQLSGFFHCTSKEANAWRPCGDYRRLNNITKLDRYPIPNINTYCLFSSLKSCGSC</sequence>
<dbReference type="InterPro" id="IPR012337">
    <property type="entry name" value="RNaseH-like_sf"/>
</dbReference>
<dbReference type="Proteomes" id="UP000054653">
    <property type="component" value="Unassembled WGS sequence"/>
</dbReference>
<reference evidence="3 4" key="1">
    <citation type="submission" date="2015-01" db="EMBL/GenBank/DDBJ databases">
        <title>Evolution of Trichinella species and genotypes.</title>
        <authorList>
            <person name="Korhonen P.K."/>
            <person name="Edoardo P."/>
            <person name="Giuseppe L.R."/>
            <person name="Gasser R.B."/>
        </authorList>
    </citation>
    <scope>NUCLEOTIDE SEQUENCE [LARGE SCALE GENOMIC DNA]</scope>
    <source>
        <strain evidence="3">ISS120</strain>
    </source>
</reference>